<evidence type="ECO:0000313" key="3">
    <source>
        <dbReference type="Proteomes" id="UP000663935"/>
    </source>
</evidence>
<evidence type="ECO:0000313" key="2">
    <source>
        <dbReference type="EMBL" id="QTD37922.1"/>
    </source>
</evidence>
<sequence>MNNNTTAEIPVQLKNTTEIKNFIDTRDNKSYKYGKIGNQIWMLENLSFNYSGSLIYNDSIKNSKKYGRLYTFEMANNCCPVGWRLPSIKEWNELIEFSGGSNIAAKVLKSTKLWHKSENTGLNILRFSVYPGGLFTGKNLSKIGGVDKKYKSLGYAGYFWANDVSLSTNFSKSVTFFYNQNFIYQSGSDRDSYLSVRCIKQ</sequence>
<proteinExistence type="predicted"/>
<protein>
    <recommendedName>
        <fullName evidence="1">Fibrobacter succinogenes major paralogous domain-containing protein</fullName>
    </recommendedName>
</protein>
<dbReference type="NCBIfam" id="TIGR02145">
    <property type="entry name" value="Fib_succ_major"/>
    <property type="match status" value="1"/>
</dbReference>
<reference evidence="2 3" key="1">
    <citation type="submission" date="2021-03" db="EMBL/GenBank/DDBJ databases">
        <title>Complete genome of Polaribacter_sp.G4M1.</title>
        <authorList>
            <person name="Jeong S.W."/>
            <person name="Bae J.W."/>
        </authorList>
    </citation>
    <scope>NUCLEOTIDE SEQUENCE [LARGE SCALE GENOMIC DNA]</scope>
    <source>
        <strain evidence="2 3">G4M1</strain>
    </source>
</reference>
<keyword evidence="3" id="KW-1185">Reference proteome</keyword>
<dbReference type="Pfam" id="PF09603">
    <property type="entry name" value="Fib_succ_major"/>
    <property type="match status" value="1"/>
</dbReference>
<dbReference type="EMBL" id="CP071795">
    <property type="protein sequence ID" value="QTD37922.1"/>
    <property type="molecule type" value="Genomic_DNA"/>
</dbReference>
<name>A0ABX7SUL8_9FLAO</name>
<dbReference type="InterPro" id="IPR011871">
    <property type="entry name" value="Fib_succ_major"/>
</dbReference>
<gene>
    <name evidence="2" type="ORF">JL193_01020</name>
</gene>
<feature type="domain" description="Fibrobacter succinogenes major paralogous" evidence="1">
    <location>
        <begin position="35"/>
        <end position="200"/>
    </location>
</feature>
<dbReference type="RefSeq" id="WP_207972074.1">
    <property type="nucleotide sequence ID" value="NZ_CP071795.1"/>
</dbReference>
<dbReference type="Proteomes" id="UP000663935">
    <property type="component" value="Chromosome"/>
</dbReference>
<accession>A0ABX7SUL8</accession>
<organism evidence="2 3">
    <name type="scientific">Polaribacter batillariae</name>
    <dbReference type="NCBI Taxonomy" id="2808900"/>
    <lineage>
        <taxon>Bacteria</taxon>
        <taxon>Pseudomonadati</taxon>
        <taxon>Bacteroidota</taxon>
        <taxon>Flavobacteriia</taxon>
        <taxon>Flavobacteriales</taxon>
        <taxon>Flavobacteriaceae</taxon>
    </lineage>
</organism>
<evidence type="ECO:0000259" key="1">
    <source>
        <dbReference type="Pfam" id="PF09603"/>
    </source>
</evidence>